<dbReference type="Proteomes" id="UP001230005">
    <property type="component" value="Unassembled WGS sequence"/>
</dbReference>
<accession>A0ABT9ZWC6</accession>
<dbReference type="EMBL" id="JAUSUG010000007">
    <property type="protein sequence ID" value="MDQ0254783.1"/>
    <property type="molecule type" value="Genomic_DNA"/>
</dbReference>
<evidence type="ECO:0000313" key="3">
    <source>
        <dbReference type="EMBL" id="MDQ0254783.1"/>
    </source>
</evidence>
<proteinExistence type="predicted"/>
<evidence type="ECO:0000256" key="2">
    <source>
        <dbReference type="SAM" id="MobiDB-lite"/>
    </source>
</evidence>
<feature type="compositionally biased region" description="Low complexity" evidence="2">
    <location>
        <begin position="25"/>
        <end position="37"/>
    </location>
</feature>
<feature type="region of interest" description="Disordered" evidence="2">
    <location>
        <begin position="1"/>
        <end position="45"/>
    </location>
</feature>
<keyword evidence="4" id="KW-1185">Reference proteome</keyword>
<feature type="coiled-coil region" evidence="1">
    <location>
        <begin position="68"/>
        <end position="95"/>
    </location>
</feature>
<protein>
    <submittedName>
        <fullName evidence="3">Fe2+ transport system protein B</fullName>
    </submittedName>
</protein>
<evidence type="ECO:0000256" key="1">
    <source>
        <dbReference type="SAM" id="Coils"/>
    </source>
</evidence>
<feature type="compositionally biased region" description="Polar residues" evidence="2">
    <location>
        <begin position="1"/>
        <end position="24"/>
    </location>
</feature>
<evidence type="ECO:0000313" key="4">
    <source>
        <dbReference type="Proteomes" id="UP001230005"/>
    </source>
</evidence>
<dbReference type="RefSeq" id="WP_307325205.1">
    <property type="nucleotide sequence ID" value="NZ_JAUSUG010000007.1"/>
</dbReference>
<gene>
    <name evidence="3" type="ORF">J2S74_002162</name>
</gene>
<keyword evidence="1" id="KW-0175">Coiled coil</keyword>
<name>A0ABT9ZWC6_9BACI</name>
<comment type="caution">
    <text evidence="3">The sequence shown here is derived from an EMBL/GenBank/DDBJ whole genome shotgun (WGS) entry which is preliminary data.</text>
</comment>
<reference evidence="3 4" key="1">
    <citation type="submission" date="2023-07" db="EMBL/GenBank/DDBJ databases">
        <title>Genomic Encyclopedia of Type Strains, Phase IV (KMG-IV): sequencing the most valuable type-strain genomes for metagenomic binning, comparative biology and taxonomic classification.</title>
        <authorList>
            <person name="Goeker M."/>
        </authorList>
    </citation>
    <scope>NUCLEOTIDE SEQUENCE [LARGE SCALE GENOMIC DNA]</scope>
    <source>
        <strain evidence="3 4">DSM 9768</strain>
    </source>
</reference>
<organism evidence="3 4">
    <name type="scientific">Evansella vedderi</name>
    <dbReference type="NCBI Taxonomy" id="38282"/>
    <lineage>
        <taxon>Bacteria</taxon>
        <taxon>Bacillati</taxon>
        <taxon>Bacillota</taxon>
        <taxon>Bacilli</taxon>
        <taxon>Bacillales</taxon>
        <taxon>Bacillaceae</taxon>
        <taxon>Evansella</taxon>
    </lineage>
</organism>
<sequence>MTYLNHNQFSSSHSAFQPGFSSTDVQQVRQQNAQSAQPNWGQQSGLHSQAFQQLGGSNLGQQINFNQIQGILQQMEQMEQQHAQQLRQISNQLQQISQHEQMASQQAQQLARMFSQLIQENRRINQAYSYQSTTQTHQNPINYQ</sequence>